<evidence type="ECO:0000256" key="1">
    <source>
        <dbReference type="SAM" id="Phobius"/>
    </source>
</evidence>
<evidence type="ECO:0000313" key="3">
    <source>
        <dbReference type="Proteomes" id="UP000008792"/>
    </source>
</evidence>
<keyword evidence="3" id="KW-1185">Reference proteome</keyword>
<reference evidence="2 3" key="1">
    <citation type="journal article" date="2007" name="Nature">
        <title>Evolution of genes and genomes on the Drosophila phylogeny.</title>
        <authorList>
            <consortium name="Drosophila 12 Genomes Consortium"/>
            <person name="Clark A.G."/>
            <person name="Eisen M.B."/>
            <person name="Smith D.R."/>
            <person name="Bergman C.M."/>
            <person name="Oliver B."/>
            <person name="Markow T.A."/>
            <person name="Kaufman T.C."/>
            <person name="Kellis M."/>
            <person name="Gelbart W."/>
            <person name="Iyer V.N."/>
            <person name="Pollard D.A."/>
            <person name="Sackton T.B."/>
            <person name="Larracuente A.M."/>
            <person name="Singh N.D."/>
            <person name="Abad J.P."/>
            <person name="Abt D.N."/>
            <person name="Adryan B."/>
            <person name="Aguade M."/>
            <person name="Akashi H."/>
            <person name="Anderson W.W."/>
            <person name="Aquadro C.F."/>
            <person name="Ardell D.H."/>
            <person name="Arguello R."/>
            <person name="Artieri C.G."/>
            <person name="Barbash D.A."/>
            <person name="Barker D."/>
            <person name="Barsanti P."/>
            <person name="Batterham P."/>
            <person name="Batzoglou S."/>
            <person name="Begun D."/>
            <person name="Bhutkar A."/>
            <person name="Blanco E."/>
            <person name="Bosak S.A."/>
            <person name="Bradley R.K."/>
            <person name="Brand A.D."/>
            <person name="Brent M.R."/>
            <person name="Brooks A.N."/>
            <person name="Brown R.H."/>
            <person name="Butlin R.K."/>
            <person name="Caggese C."/>
            <person name="Calvi B.R."/>
            <person name="Bernardo de Carvalho A."/>
            <person name="Caspi A."/>
            <person name="Castrezana S."/>
            <person name="Celniker S.E."/>
            <person name="Chang J.L."/>
            <person name="Chapple C."/>
            <person name="Chatterji S."/>
            <person name="Chinwalla A."/>
            <person name="Civetta A."/>
            <person name="Clifton S.W."/>
            <person name="Comeron J.M."/>
            <person name="Costello J.C."/>
            <person name="Coyne J.A."/>
            <person name="Daub J."/>
            <person name="David R.G."/>
            <person name="Delcher A.L."/>
            <person name="Delehaunty K."/>
            <person name="Do C.B."/>
            <person name="Ebling H."/>
            <person name="Edwards K."/>
            <person name="Eickbush T."/>
            <person name="Evans J.D."/>
            <person name="Filipski A."/>
            <person name="Findeiss S."/>
            <person name="Freyhult E."/>
            <person name="Fulton L."/>
            <person name="Fulton R."/>
            <person name="Garcia A.C."/>
            <person name="Gardiner A."/>
            <person name="Garfield D.A."/>
            <person name="Garvin B.E."/>
            <person name="Gibson G."/>
            <person name="Gilbert D."/>
            <person name="Gnerre S."/>
            <person name="Godfrey J."/>
            <person name="Good R."/>
            <person name="Gotea V."/>
            <person name="Gravely B."/>
            <person name="Greenberg A.J."/>
            <person name="Griffiths-Jones S."/>
            <person name="Gross S."/>
            <person name="Guigo R."/>
            <person name="Gustafson E.A."/>
            <person name="Haerty W."/>
            <person name="Hahn M.W."/>
            <person name="Halligan D.L."/>
            <person name="Halpern A.L."/>
            <person name="Halter G.M."/>
            <person name="Han M.V."/>
            <person name="Heger A."/>
            <person name="Hillier L."/>
            <person name="Hinrichs A.S."/>
            <person name="Holmes I."/>
            <person name="Hoskins R.A."/>
            <person name="Hubisz M.J."/>
            <person name="Hultmark D."/>
            <person name="Huntley M.A."/>
            <person name="Jaffe D.B."/>
            <person name="Jagadeeshan S."/>
            <person name="Jeck W.R."/>
            <person name="Johnson J."/>
            <person name="Jones C.D."/>
            <person name="Jordan W.C."/>
            <person name="Karpen G.H."/>
            <person name="Kataoka E."/>
            <person name="Keightley P.D."/>
            <person name="Kheradpour P."/>
            <person name="Kirkness E.F."/>
            <person name="Koerich L.B."/>
            <person name="Kristiansen K."/>
            <person name="Kudrna D."/>
            <person name="Kulathinal R.J."/>
            <person name="Kumar S."/>
            <person name="Kwok R."/>
            <person name="Lander E."/>
            <person name="Langley C.H."/>
            <person name="Lapoint R."/>
            <person name="Lazzaro B.P."/>
            <person name="Lee S.J."/>
            <person name="Levesque L."/>
            <person name="Li R."/>
            <person name="Lin C.F."/>
            <person name="Lin M.F."/>
            <person name="Lindblad-Toh K."/>
            <person name="Llopart A."/>
            <person name="Long M."/>
            <person name="Low L."/>
            <person name="Lozovsky E."/>
            <person name="Lu J."/>
            <person name="Luo M."/>
            <person name="Machado C.A."/>
            <person name="Makalowski W."/>
            <person name="Marzo M."/>
            <person name="Matsuda M."/>
            <person name="Matzkin L."/>
            <person name="McAllister B."/>
            <person name="McBride C.S."/>
            <person name="McKernan B."/>
            <person name="McKernan K."/>
            <person name="Mendez-Lago M."/>
            <person name="Minx P."/>
            <person name="Mollenhauer M.U."/>
            <person name="Montooth K."/>
            <person name="Mount S.M."/>
            <person name="Mu X."/>
            <person name="Myers E."/>
            <person name="Negre B."/>
            <person name="Newfeld S."/>
            <person name="Nielsen R."/>
            <person name="Noor M.A."/>
            <person name="O'Grady P."/>
            <person name="Pachter L."/>
            <person name="Papaceit M."/>
            <person name="Parisi M.J."/>
            <person name="Parisi M."/>
            <person name="Parts L."/>
            <person name="Pedersen J.S."/>
            <person name="Pesole G."/>
            <person name="Phillippy A.M."/>
            <person name="Ponting C.P."/>
            <person name="Pop M."/>
            <person name="Porcelli D."/>
            <person name="Powell J.R."/>
            <person name="Prohaska S."/>
            <person name="Pruitt K."/>
            <person name="Puig M."/>
            <person name="Quesneville H."/>
            <person name="Ram K.R."/>
            <person name="Rand D."/>
            <person name="Rasmussen M.D."/>
            <person name="Reed L.K."/>
            <person name="Reenan R."/>
            <person name="Reily A."/>
            <person name="Remington K.A."/>
            <person name="Rieger T.T."/>
            <person name="Ritchie M.G."/>
            <person name="Robin C."/>
            <person name="Rogers Y.H."/>
            <person name="Rohde C."/>
            <person name="Rozas J."/>
            <person name="Rubenfield M.J."/>
            <person name="Ruiz A."/>
            <person name="Russo S."/>
            <person name="Salzberg S.L."/>
            <person name="Sanchez-Gracia A."/>
            <person name="Saranga D.J."/>
            <person name="Sato H."/>
            <person name="Schaeffer S.W."/>
            <person name="Schatz M.C."/>
            <person name="Schlenke T."/>
            <person name="Schwartz R."/>
            <person name="Segarra C."/>
            <person name="Singh R.S."/>
            <person name="Sirot L."/>
            <person name="Sirota M."/>
            <person name="Sisneros N.B."/>
            <person name="Smith C.D."/>
            <person name="Smith T.F."/>
            <person name="Spieth J."/>
            <person name="Stage D.E."/>
            <person name="Stark A."/>
            <person name="Stephan W."/>
            <person name="Strausberg R.L."/>
            <person name="Strempel S."/>
            <person name="Sturgill D."/>
            <person name="Sutton G."/>
            <person name="Sutton G.G."/>
            <person name="Tao W."/>
            <person name="Teichmann S."/>
            <person name="Tobari Y.N."/>
            <person name="Tomimura Y."/>
            <person name="Tsolas J.M."/>
            <person name="Valente V.L."/>
            <person name="Venter E."/>
            <person name="Venter J.C."/>
            <person name="Vicario S."/>
            <person name="Vieira F.G."/>
            <person name="Vilella A.J."/>
            <person name="Villasante A."/>
            <person name="Walenz B."/>
            <person name="Wang J."/>
            <person name="Wasserman M."/>
            <person name="Watts T."/>
            <person name="Wilson D."/>
            <person name="Wilson R.K."/>
            <person name="Wing R.A."/>
            <person name="Wolfner M.F."/>
            <person name="Wong A."/>
            <person name="Wong G.K."/>
            <person name="Wu C.I."/>
            <person name="Wu G."/>
            <person name="Yamamoto D."/>
            <person name="Yang H.P."/>
            <person name="Yang S.P."/>
            <person name="Yorke J.A."/>
            <person name="Yoshida K."/>
            <person name="Zdobnov E."/>
            <person name="Zhang P."/>
            <person name="Zhang Y."/>
            <person name="Zimin A.V."/>
            <person name="Baldwin J."/>
            <person name="Abdouelleil A."/>
            <person name="Abdulkadir J."/>
            <person name="Abebe A."/>
            <person name="Abera B."/>
            <person name="Abreu J."/>
            <person name="Acer S.C."/>
            <person name="Aftuck L."/>
            <person name="Alexander A."/>
            <person name="An P."/>
            <person name="Anderson E."/>
            <person name="Anderson S."/>
            <person name="Arachi H."/>
            <person name="Azer M."/>
            <person name="Bachantsang P."/>
            <person name="Barry A."/>
            <person name="Bayul T."/>
            <person name="Berlin A."/>
            <person name="Bessette D."/>
            <person name="Bloom T."/>
            <person name="Blye J."/>
            <person name="Boguslavskiy L."/>
            <person name="Bonnet C."/>
            <person name="Boukhgalter B."/>
            <person name="Bourzgui I."/>
            <person name="Brown A."/>
            <person name="Cahill P."/>
            <person name="Channer S."/>
            <person name="Cheshatsang Y."/>
            <person name="Chuda L."/>
            <person name="Citroen M."/>
            <person name="Collymore A."/>
            <person name="Cooke P."/>
            <person name="Costello M."/>
            <person name="D'Aco K."/>
            <person name="Daza R."/>
            <person name="De Haan G."/>
            <person name="DeGray S."/>
            <person name="DeMaso C."/>
            <person name="Dhargay N."/>
            <person name="Dooley K."/>
            <person name="Dooley E."/>
            <person name="Doricent M."/>
            <person name="Dorje P."/>
            <person name="Dorjee K."/>
            <person name="Dupes A."/>
            <person name="Elong R."/>
            <person name="Falk J."/>
            <person name="Farina A."/>
            <person name="Faro S."/>
            <person name="Ferguson D."/>
            <person name="Fisher S."/>
            <person name="Foley C.D."/>
            <person name="Franke A."/>
            <person name="Friedrich D."/>
            <person name="Gadbois L."/>
            <person name="Gearin G."/>
            <person name="Gearin C.R."/>
            <person name="Giannoukos G."/>
            <person name="Goode T."/>
            <person name="Graham J."/>
            <person name="Grandbois E."/>
            <person name="Grewal S."/>
            <person name="Gyaltsen K."/>
            <person name="Hafez N."/>
            <person name="Hagos B."/>
            <person name="Hall J."/>
            <person name="Henson C."/>
            <person name="Hollinger A."/>
            <person name="Honan T."/>
            <person name="Huard M.D."/>
            <person name="Hughes L."/>
            <person name="Hurhula B."/>
            <person name="Husby M.E."/>
            <person name="Kamat A."/>
            <person name="Kanga B."/>
            <person name="Kashin S."/>
            <person name="Khazanovich D."/>
            <person name="Kisner P."/>
            <person name="Lance K."/>
            <person name="Lara M."/>
            <person name="Lee W."/>
            <person name="Lennon N."/>
            <person name="Letendre F."/>
            <person name="LeVine R."/>
            <person name="Lipovsky A."/>
            <person name="Liu X."/>
            <person name="Liu J."/>
            <person name="Liu S."/>
            <person name="Lokyitsang T."/>
            <person name="Lokyitsang Y."/>
            <person name="Lubonja R."/>
            <person name="Lui A."/>
            <person name="MacDonald P."/>
            <person name="Magnisalis V."/>
            <person name="Maru K."/>
            <person name="Matthews C."/>
            <person name="McCusker W."/>
            <person name="McDonough S."/>
            <person name="Mehta T."/>
            <person name="Meldrim J."/>
            <person name="Meneus L."/>
            <person name="Mihai O."/>
            <person name="Mihalev A."/>
            <person name="Mihova T."/>
            <person name="Mittelman R."/>
            <person name="Mlenga V."/>
            <person name="Montmayeur A."/>
            <person name="Mulrain L."/>
            <person name="Navidi A."/>
            <person name="Naylor J."/>
            <person name="Negash T."/>
            <person name="Nguyen T."/>
            <person name="Nguyen N."/>
            <person name="Nicol R."/>
            <person name="Norbu C."/>
            <person name="Norbu N."/>
            <person name="Novod N."/>
            <person name="O'Neill B."/>
            <person name="Osman S."/>
            <person name="Markiewicz E."/>
            <person name="Oyono O.L."/>
            <person name="Patti C."/>
            <person name="Phunkhang P."/>
            <person name="Pierre F."/>
            <person name="Priest M."/>
            <person name="Raghuraman S."/>
            <person name="Rege F."/>
            <person name="Reyes R."/>
            <person name="Rise C."/>
            <person name="Rogov P."/>
            <person name="Ross K."/>
            <person name="Ryan E."/>
            <person name="Settipalli S."/>
            <person name="Shea T."/>
            <person name="Sherpa N."/>
            <person name="Shi L."/>
            <person name="Shih D."/>
            <person name="Sparrow T."/>
            <person name="Spaulding J."/>
            <person name="Stalker J."/>
            <person name="Stange-Thomann N."/>
            <person name="Stavropoulos S."/>
            <person name="Stone C."/>
            <person name="Strader C."/>
            <person name="Tesfaye S."/>
            <person name="Thomson T."/>
            <person name="Thoulutsang Y."/>
            <person name="Thoulutsang D."/>
            <person name="Topham K."/>
            <person name="Topping I."/>
            <person name="Tsamla T."/>
            <person name="Vassiliev H."/>
            <person name="Vo A."/>
            <person name="Wangchuk T."/>
            <person name="Wangdi T."/>
            <person name="Weiand M."/>
            <person name="Wilkinson J."/>
            <person name="Wilson A."/>
            <person name="Yadav S."/>
            <person name="Young G."/>
            <person name="Yu Q."/>
            <person name="Zembek L."/>
            <person name="Zhong D."/>
            <person name="Zimmer A."/>
            <person name="Zwirko Z."/>
            <person name="Jaffe D.B."/>
            <person name="Alvarez P."/>
            <person name="Brockman W."/>
            <person name="Butler J."/>
            <person name="Chin C."/>
            <person name="Gnerre S."/>
            <person name="Grabherr M."/>
            <person name="Kleber M."/>
            <person name="Mauceli E."/>
            <person name="MacCallum I."/>
        </authorList>
    </citation>
    <scope>NUCLEOTIDE SEQUENCE [LARGE SCALE GENOMIC DNA]</scope>
    <source>
        <strain evidence="3">Tucson 15010-1051.87</strain>
    </source>
</reference>
<dbReference type="EMBL" id="CH940647">
    <property type="protein sequence ID" value="KRF84137.1"/>
    <property type="molecule type" value="Genomic_DNA"/>
</dbReference>
<feature type="transmembrane region" description="Helical" evidence="1">
    <location>
        <begin position="177"/>
        <end position="198"/>
    </location>
</feature>
<evidence type="ECO:0000313" key="2">
    <source>
        <dbReference type="EMBL" id="KRF84137.1"/>
    </source>
</evidence>
<keyword evidence="1" id="KW-0472">Membrane</keyword>
<organism evidence="2 3">
    <name type="scientific">Drosophila virilis</name>
    <name type="common">Fruit fly</name>
    <dbReference type="NCBI Taxonomy" id="7244"/>
    <lineage>
        <taxon>Eukaryota</taxon>
        <taxon>Metazoa</taxon>
        <taxon>Ecdysozoa</taxon>
        <taxon>Arthropoda</taxon>
        <taxon>Hexapoda</taxon>
        <taxon>Insecta</taxon>
        <taxon>Pterygota</taxon>
        <taxon>Neoptera</taxon>
        <taxon>Endopterygota</taxon>
        <taxon>Diptera</taxon>
        <taxon>Brachycera</taxon>
        <taxon>Muscomorpha</taxon>
        <taxon>Ephydroidea</taxon>
        <taxon>Drosophilidae</taxon>
        <taxon>Drosophila</taxon>
    </lineage>
</organism>
<dbReference type="Gene3D" id="1.10.1450.10">
    <property type="entry name" value="Tetraspanin"/>
    <property type="match status" value="1"/>
</dbReference>
<dbReference type="SUPFAM" id="SSF48652">
    <property type="entry name" value="Tetraspanin"/>
    <property type="match status" value="1"/>
</dbReference>
<dbReference type="InterPro" id="IPR008952">
    <property type="entry name" value="Tetraspanin_EC2_sf"/>
</dbReference>
<feature type="transmembrane region" description="Helical" evidence="1">
    <location>
        <begin position="20"/>
        <end position="40"/>
    </location>
</feature>
<feature type="transmembrane region" description="Helical" evidence="1">
    <location>
        <begin position="81"/>
        <end position="105"/>
    </location>
</feature>
<dbReference type="Proteomes" id="UP000008792">
    <property type="component" value="Unassembled WGS sequence"/>
</dbReference>
<gene>
    <name evidence="2" type="primary">Dvir\GJ25739</name>
    <name evidence="2" type="ORF">Dvir_GJ25739</name>
</gene>
<feature type="transmembrane region" description="Helical" evidence="1">
    <location>
        <begin position="52"/>
        <end position="74"/>
    </location>
</feature>
<dbReference type="GO" id="GO:0016020">
    <property type="term" value="C:membrane"/>
    <property type="evidence" value="ECO:0007669"/>
    <property type="project" value="InterPro"/>
</dbReference>
<keyword evidence="1" id="KW-0812">Transmembrane</keyword>
<evidence type="ECO:0008006" key="4">
    <source>
        <dbReference type="Google" id="ProtNLM"/>
    </source>
</evidence>
<sequence length="216" mass="25134">MCFKTEWECTSQQLTGACLMLNGVLTYLYLGSLFQFVYVLCKLGTDYEFGTLYVLLSWVEGICILLLLVDLCWVCCKMGNLLLAAIIPAYTMGFFLLIAGSMSVVKYTDIYVVVRSFYTDNLMTYENIYQCCGIDGPKSYGNANTTWNVPPSCYRNQDEKPENLYQRGCLYATQDHWFWFVFANCYWFAFVLFTVNLITHWKLNRCLRARARRRIP</sequence>
<dbReference type="AlphaFoldDB" id="A0A0Q9WHQ7"/>
<keyword evidence="1" id="KW-1133">Transmembrane helix</keyword>
<dbReference type="CDD" id="cd03127">
    <property type="entry name" value="tetraspanin_LEL"/>
    <property type="match status" value="1"/>
</dbReference>
<accession>A0A0Q9WHQ7</accession>
<name>A0A0Q9WHQ7_DROVI</name>
<dbReference type="OrthoDB" id="6239677at2759"/>
<dbReference type="KEGG" id="dvi:26530509"/>
<protein>
    <recommendedName>
        <fullName evidence="4">Tetraspanin</fullName>
    </recommendedName>
</protein>
<dbReference type="InParanoid" id="A0A0Q9WHQ7"/>
<proteinExistence type="predicted"/>